<dbReference type="AlphaFoldDB" id="A0AAV2EP29"/>
<evidence type="ECO:0000256" key="1">
    <source>
        <dbReference type="ARBA" id="ARBA00022729"/>
    </source>
</evidence>
<dbReference type="EMBL" id="OZ034818">
    <property type="protein sequence ID" value="CAL1387701.1"/>
    <property type="molecule type" value="Genomic_DNA"/>
</dbReference>
<gene>
    <name evidence="5" type="ORF">LTRI10_LOCUS28669</name>
</gene>
<keyword evidence="2" id="KW-0677">Repeat</keyword>
<dbReference type="InterPro" id="IPR038408">
    <property type="entry name" value="GNK2_sf"/>
</dbReference>
<evidence type="ECO:0000313" key="5">
    <source>
        <dbReference type="EMBL" id="CAL1387701.1"/>
    </source>
</evidence>
<evidence type="ECO:0000259" key="4">
    <source>
        <dbReference type="PROSITE" id="PS51473"/>
    </source>
</evidence>
<keyword evidence="3" id="KW-1133">Transmembrane helix</keyword>
<organism evidence="5 6">
    <name type="scientific">Linum trigynum</name>
    <dbReference type="NCBI Taxonomy" id="586398"/>
    <lineage>
        <taxon>Eukaryota</taxon>
        <taxon>Viridiplantae</taxon>
        <taxon>Streptophyta</taxon>
        <taxon>Embryophyta</taxon>
        <taxon>Tracheophyta</taxon>
        <taxon>Spermatophyta</taxon>
        <taxon>Magnoliopsida</taxon>
        <taxon>eudicotyledons</taxon>
        <taxon>Gunneridae</taxon>
        <taxon>Pentapetalae</taxon>
        <taxon>rosids</taxon>
        <taxon>fabids</taxon>
        <taxon>Malpighiales</taxon>
        <taxon>Linaceae</taxon>
        <taxon>Linum</taxon>
    </lineage>
</organism>
<evidence type="ECO:0000256" key="2">
    <source>
        <dbReference type="ARBA" id="ARBA00022737"/>
    </source>
</evidence>
<keyword evidence="3" id="KW-0812">Transmembrane</keyword>
<evidence type="ECO:0000313" key="6">
    <source>
        <dbReference type="Proteomes" id="UP001497516"/>
    </source>
</evidence>
<name>A0AAV2EP29_9ROSI</name>
<evidence type="ECO:0000256" key="3">
    <source>
        <dbReference type="SAM" id="Phobius"/>
    </source>
</evidence>
<keyword evidence="3" id="KW-0472">Membrane</keyword>
<feature type="domain" description="Gnk2-homologous" evidence="4">
    <location>
        <begin position="29"/>
        <end position="135"/>
    </location>
</feature>
<protein>
    <recommendedName>
        <fullName evidence="4">Gnk2-homologous domain-containing protein</fullName>
    </recommendedName>
</protein>
<reference evidence="5 6" key="1">
    <citation type="submission" date="2024-04" db="EMBL/GenBank/DDBJ databases">
        <authorList>
            <person name="Fracassetti M."/>
        </authorList>
    </citation>
    <scope>NUCLEOTIDE SEQUENCE [LARGE SCALE GENOMIC DNA]</scope>
</reference>
<dbReference type="Proteomes" id="UP001497516">
    <property type="component" value="Chromosome 5"/>
</dbReference>
<dbReference type="InterPro" id="IPR002902">
    <property type="entry name" value="GNK2"/>
</dbReference>
<feature type="transmembrane region" description="Helical" evidence="3">
    <location>
        <begin position="12"/>
        <end position="32"/>
    </location>
</feature>
<keyword evidence="1" id="KW-0732">Signal</keyword>
<sequence>MAGSKAAAVYPSPAATLMIVLMATGIICMQGLRAANSVWPIACSSGVDPAVTPCARKLAANFWTAGYKSTVRKTGQCAASPKTAVYGEALCHTRHTCGGCLRELTAQLFSACPLDAIGGHINNSDCSFRFEIYPFFLKKDVKD</sequence>
<keyword evidence="6" id="KW-1185">Reference proteome</keyword>
<proteinExistence type="predicted"/>
<dbReference type="PROSITE" id="PS51473">
    <property type="entry name" value="GNK2"/>
    <property type="match status" value="1"/>
</dbReference>
<dbReference type="Gene3D" id="3.30.430.20">
    <property type="entry name" value="Gnk2 domain, C-X8-C-X2-C motif"/>
    <property type="match status" value="1"/>
</dbReference>
<accession>A0AAV2EP29</accession>